<dbReference type="InParanoid" id="A0A067MVK1"/>
<accession>A0A067MVK1</accession>
<dbReference type="OrthoDB" id="2748701at2759"/>
<keyword evidence="2" id="KW-1185">Reference proteome</keyword>
<protein>
    <submittedName>
        <fullName evidence="1">Uncharacterized protein</fullName>
    </submittedName>
</protein>
<dbReference type="EMBL" id="KL198019">
    <property type="protein sequence ID" value="KDQ19644.1"/>
    <property type="molecule type" value="Genomic_DNA"/>
</dbReference>
<dbReference type="HOGENOM" id="CLU_1758526_0_0_1"/>
<evidence type="ECO:0000313" key="1">
    <source>
        <dbReference type="EMBL" id="KDQ19644.1"/>
    </source>
</evidence>
<dbReference type="AlphaFoldDB" id="A0A067MVK1"/>
<sequence>MSLDIFPTEIIQEIFLSACLDDGRTARVLCLVSKHCNNRAKPLLFRSITVCGVAQMRAFVGLLHQDPGMARTVRYLFLSENDVTPRDGIDDSGSSGMARYRDKDEIEDLERLSSNIFQCLAPSLEILSYATLPHSNGIARIHFLYSEP</sequence>
<organism evidence="1 2">
    <name type="scientific">Botryobasidium botryosum (strain FD-172 SS1)</name>
    <dbReference type="NCBI Taxonomy" id="930990"/>
    <lineage>
        <taxon>Eukaryota</taxon>
        <taxon>Fungi</taxon>
        <taxon>Dikarya</taxon>
        <taxon>Basidiomycota</taxon>
        <taxon>Agaricomycotina</taxon>
        <taxon>Agaricomycetes</taxon>
        <taxon>Cantharellales</taxon>
        <taxon>Botryobasidiaceae</taxon>
        <taxon>Botryobasidium</taxon>
    </lineage>
</organism>
<evidence type="ECO:0000313" key="2">
    <source>
        <dbReference type="Proteomes" id="UP000027195"/>
    </source>
</evidence>
<reference evidence="2" key="1">
    <citation type="journal article" date="2014" name="Proc. Natl. Acad. Sci. U.S.A.">
        <title>Extensive sampling of basidiomycete genomes demonstrates inadequacy of the white-rot/brown-rot paradigm for wood decay fungi.</title>
        <authorList>
            <person name="Riley R."/>
            <person name="Salamov A.A."/>
            <person name="Brown D.W."/>
            <person name="Nagy L.G."/>
            <person name="Floudas D."/>
            <person name="Held B.W."/>
            <person name="Levasseur A."/>
            <person name="Lombard V."/>
            <person name="Morin E."/>
            <person name="Otillar R."/>
            <person name="Lindquist E.A."/>
            <person name="Sun H."/>
            <person name="LaButti K.M."/>
            <person name="Schmutz J."/>
            <person name="Jabbour D."/>
            <person name="Luo H."/>
            <person name="Baker S.E."/>
            <person name="Pisabarro A.G."/>
            <person name="Walton J.D."/>
            <person name="Blanchette R.A."/>
            <person name="Henrissat B."/>
            <person name="Martin F."/>
            <person name="Cullen D."/>
            <person name="Hibbett D.S."/>
            <person name="Grigoriev I.V."/>
        </authorList>
    </citation>
    <scope>NUCLEOTIDE SEQUENCE [LARGE SCALE GENOMIC DNA]</scope>
    <source>
        <strain evidence="2">FD-172 SS1</strain>
    </source>
</reference>
<name>A0A067MVK1_BOTB1</name>
<proteinExistence type="predicted"/>
<dbReference type="Proteomes" id="UP000027195">
    <property type="component" value="Unassembled WGS sequence"/>
</dbReference>
<gene>
    <name evidence="1" type="ORF">BOTBODRAFT_170707</name>
</gene>